<name>A0A7S1TMD7_9RHOD</name>
<protein>
    <submittedName>
        <fullName evidence="2">Uncharacterized protein</fullName>
    </submittedName>
</protein>
<feature type="transmembrane region" description="Helical" evidence="1">
    <location>
        <begin position="109"/>
        <end position="127"/>
    </location>
</feature>
<sequence>MKDGVSSEGAARAPLSAFQRRNRAQMKAFTMLAKMAFATDALIVLTLIALEQFSPQHVPRWVPARTLQNSVRLMWSTFMFLASCAHFLPVLAHTLMVNIIPRFLPFKHALVYVSGVMELVIAAAAMPGVFDEERVTKPAFRFLALAFLPVVWIANIDSIRKDTRERCASAFSKFLGSKREPHTRRQMIVRAVLQIPLIACAYWCST</sequence>
<evidence type="ECO:0000313" key="2">
    <source>
        <dbReference type="EMBL" id="CAD9241135.1"/>
    </source>
</evidence>
<evidence type="ECO:0000256" key="1">
    <source>
        <dbReference type="SAM" id="Phobius"/>
    </source>
</evidence>
<feature type="transmembrane region" description="Helical" evidence="1">
    <location>
        <begin position="139"/>
        <end position="156"/>
    </location>
</feature>
<feature type="transmembrane region" description="Helical" evidence="1">
    <location>
        <begin position="28"/>
        <end position="53"/>
    </location>
</feature>
<reference evidence="2" key="1">
    <citation type="submission" date="2021-01" db="EMBL/GenBank/DDBJ databases">
        <authorList>
            <person name="Corre E."/>
            <person name="Pelletier E."/>
            <person name="Niang G."/>
            <person name="Scheremetjew M."/>
            <person name="Finn R."/>
            <person name="Kale V."/>
            <person name="Holt S."/>
            <person name="Cochrane G."/>
            <person name="Meng A."/>
            <person name="Brown T."/>
            <person name="Cohen L."/>
        </authorList>
    </citation>
    <scope>NUCLEOTIDE SEQUENCE</scope>
    <source>
        <strain evidence="2">CCMP3124</strain>
    </source>
</reference>
<keyword evidence="1" id="KW-0472">Membrane</keyword>
<gene>
    <name evidence="2" type="ORF">EAUS1353_LOCUS2875</name>
</gene>
<proteinExistence type="predicted"/>
<dbReference type="AlphaFoldDB" id="A0A7S1TMD7"/>
<dbReference type="EMBL" id="HBGI01004458">
    <property type="protein sequence ID" value="CAD9241135.1"/>
    <property type="molecule type" value="Transcribed_RNA"/>
</dbReference>
<keyword evidence="1" id="KW-1133">Transmembrane helix</keyword>
<organism evidence="2">
    <name type="scientific">Erythrolobus australicus</name>
    <dbReference type="NCBI Taxonomy" id="1077150"/>
    <lineage>
        <taxon>Eukaryota</taxon>
        <taxon>Rhodophyta</taxon>
        <taxon>Bangiophyceae</taxon>
        <taxon>Porphyridiales</taxon>
        <taxon>Porphyridiaceae</taxon>
        <taxon>Erythrolobus</taxon>
    </lineage>
</organism>
<accession>A0A7S1TMD7</accession>
<feature type="transmembrane region" description="Helical" evidence="1">
    <location>
        <begin position="73"/>
        <end position="97"/>
    </location>
</feature>
<keyword evidence="1" id="KW-0812">Transmembrane</keyword>